<accession>A0AAE1R6V3</accession>
<name>A0AAE1R6V3_9SOLA</name>
<sequence length="138" mass="14895">MDNPNSDQAPATPEPGNSKSGEDTSPSTTTESCEAKPDKEDPDILRQSKRRKNCPSALDKFDSVNLGSNLGFSFSFDSKFGSGCSTPEVTPKFGSFNRVKPVSSKDPKSEESVLKEDDDEEKSDVILLSSVDGIRTVD</sequence>
<evidence type="ECO:0000313" key="3">
    <source>
        <dbReference type="Proteomes" id="UP001291623"/>
    </source>
</evidence>
<evidence type="ECO:0000313" key="2">
    <source>
        <dbReference type="EMBL" id="KAK4345903.1"/>
    </source>
</evidence>
<keyword evidence="3" id="KW-1185">Reference proteome</keyword>
<dbReference type="AlphaFoldDB" id="A0AAE1R6V3"/>
<feature type="compositionally biased region" description="Polar residues" evidence="1">
    <location>
        <begin position="1"/>
        <end position="32"/>
    </location>
</feature>
<feature type="region of interest" description="Disordered" evidence="1">
    <location>
        <begin position="1"/>
        <end position="60"/>
    </location>
</feature>
<feature type="region of interest" description="Disordered" evidence="1">
    <location>
        <begin position="87"/>
        <end position="124"/>
    </location>
</feature>
<feature type="compositionally biased region" description="Basic and acidic residues" evidence="1">
    <location>
        <begin position="103"/>
        <end position="115"/>
    </location>
</feature>
<dbReference type="EMBL" id="JAVYJV010000019">
    <property type="protein sequence ID" value="KAK4345903.1"/>
    <property type="molecule type" value="Genomic_DNA"/>
</dbReference>
<organism evidence="2 3">
    <name type="scientific">Anisodus tanguticus</name>
    <dbReference type="NCBI Taxonomy" id="243964"/>
    <lineage>
        <taxon>Eukaryota</taxon>
        <taxon>Viridiplantae</taxon>
        <taxon>Streptophyta</taxon>
        <taxon>Embryophyta</taxon>
        <taxon>Tracheophyta</taxon>
        <taxon>Spermatophyta</taxon>
        <taxon>Magnoliopsida</taxon>
        <taxon>eudicotyledons</taxon>
        <taxon>Gunneridae</taxon>
        <taxon>Pentapetalae</taxon>
        <taxon>asterids</taxon>
        <taxon>lamiids</taxon>
        <taxon>Solanales</taxon>
        <taxon>Solanaceae</taxon>
        <taxon>Solanoideae</taxon>
        <taxon>Hyoscyameae</taxon>
        <taxon>Anisodus</taxon>
    </lineage>
</organism>
<gene>
    <name evidence="2" type="ORF">RND71_036079</name>
</gene>
<proteinExistence type="predicted"/>
<evidence type="ECO:0000256" key="1">
    <source>
        <dbReference type="SAM" id="MobiDB-lite"/>
    </source>
</evidence>
<feature type="compositionally biased region" description="Basic and acidic residues" evidence="1">
    <location>
        <begin position="33"/>
        <end position="46"/>
    </location>
</feature>
<comment type="caution">
    <text evidence="2">The sequence shown here is derived from an EMBL/GenBank/DDBJ whole genome shotgun (WGS) entry which is preliminary data.</text>
</comment>
<protein>
    <submittedName>
        <fullName evidence="2">Uncharacterized protein</fullName>
    </submittedName>
</protein>
<reference evidence="2" key="1">
    <citation type="submission" date="2023-12" db="EMBL/GenBank/DDBJ databases">
        <title>Genome assembly of Anisodus tanguticus.</title>
        <authorList>
            <person name="Wang Y.-J."/>
        </authorList>
    </citation>
    <scope>NUCLEOTIDE SEQUENCE</scope>
    <source>
        <strain evidence="2">KB-2021</strain>
        <tissue evidence="2">Leaf</tissue>
    </source>
</reference>
<dbReference type="Proteomes" id="UP001291623">
    <property type="component" value="Unassembled WGS sequence"/>
</dbReference>